<feature type="chain" id="PRO_5040801450" description="Hydrophobin" evidence="1">
    <location>
        <begin position="17"/>
        <end position="127"/>
    </location>
</feature>
<name>A0A9W6AR20_ASPTU</name>
<evidence type="ECO:0000256" key="1">
    <source>
        <dbReference type="SAM" id="SignalP"/>
    </source>
</evidence>
<feature type="signal peptide" evidence="1">
    <location>
        <begin position="1"/>
        <end position="16"/>
    </location>
</feature>
<comment type="caution">
    <text evidence="2">The sequence shown here is derived from an EMBL/GenBank/DDBJ whole genome shotgun (WGS) entry which is preliminary data.</text>
</comment>
<dbReference type="EMBL" id="BRPE01000006">
    <property type="protein sequence ID" value="GLA85204.1"/>
    <property type="molecule type" value="Genomic_DNA"/>
</dbReference>
<organism evidence="2 3">
    <name type="scientific">Aspergillus tubingensis</name>
    <dbReference type="NCBI Taxonomy" id="5068"/>
    <lineage>
        <taxon>Eukaryota</taxon>
        <taxon>Fungi</taxon>
        <taxon>Dikarya</taxon>
        <taxon>Ascomycota</taxon>
        <taxon>Pezizomycotina</taxon>
        <taxon>Eurotiomycetes</taxon>
        <taxon>Eurotiomycetidae</taxon>
        <taxon>Eurotiales</taxon>
        <taxon>Aspergillaceae</taxon>
        <taxon>Aspergillus</taxon>
        <taxon>Aspergillus subgen. Circumdati</taxon>
    </lineage>
</organism>
<reference evidence="2" key="1">
    <citation type="submission" date="2022-07" db="EMBL/GenBank/DDBJ databases">
        <title>Taxonomy of Aspergillus series Nigri: significant species reduction supported by multi-species coalescent approaches.</title>
        <authorList>
            <person name="Bian C."/>
            <person name="Kusuya Y."/>
            <person name="Sklenar F."/>
            <person name="D'hooge E."/>
            <person name="Yaguchi T."/>
            <person name="Takahashi H."/>
            <person name="Hubka V."/>
        </authorList>
    </citation>
    <scope>NUCLEOTIDE SEQUENCE</scope>
    <source>
        <strain evidence="2">IFM 56815</strain>
    </source>
</reference>
<protein>
    <recommendedName>
        <fullName evidence="4">Hydrophobin</fullName>
    </recommendedName>
</protein>
<proteinExistence type="predicted"/>
<dbReference type="AlphaFoldDB" id="A0A9W6AR20"/>
<sequence>MRFFAVIALLASVAVARPAENGALNALNVQVMCLGRDDGLCVGGNITAAGNSCCPPLVCGSDRGRVTCNDDHHMTNSYYILTLNFRSNIPSSLHFHNARLHAARSLRRAPIGADMPFVNTFLWHFMI</sequence>
<accession>A0A9W6AR20</accession>
<keyword evidence="1" id="KW-0732">Signal</keyword>
<gene>
    <name evidence="2" type="ORF">AtubIFM56815_009435</name>
</gene>
<evidence type="ECO:0000313" key="2">
    <source>
        <dbReference type="EMBL" id="GLA85204.1"/>
    </source>
</evidence>
<evidence type="ECO:0000313" key="3">
    <source>
        <dbReference type="Proteomes" id="UP001144157"/>
    </source>
</evidence>
<dbReference type="Proteomes" id="UP001144157">
    <property type="component" value="Unassembled WGS sequence"/>
</dbReference>
<evidence type="ECO:0008006" key="4">
    <source>
        <dbReference type="Google" id="ProtNLM"/>
    </source>
</evidence>